<dbReference type="EMBL" id="QROO01000034">
    <property type="protein sequence ID" value="RHL33613.1"/>
    <property type="molecule type" value="Genomic_DNA"/>
</dbReference>
<evidence type="ECO:0000313" key="2">
    <source>
        <dbReference type="EMBL" id="RHL33613.1"/>
    </source>
</evidence>
<dbReference type="AlphaFoldDB" id="A0A415KBH9"/>
<keyword evidence="1" id="KW-1133">Transmembrane helix</keyword>
<gene>
    <name evidence="2" type="ORF">DW027_21395</name>
</gene>
<feature type="transmembrane region" description="Helical" evidence="1">
    <location>
        <begin position="6"/>
        <end position="26"/>
    </location>
</feature>
<accession>A0A415KBH9</accession>
<keyword evidence="1" id="KW-0812">Transmembrane</keyword>
<protein>
    <submittedName>
        <fullName evidence="2">Uncharacterized protein</fullName>
    </submittedName>
</protein>
<name>A0A415KBH9_9BACE</name>
<organism evidence="2 3">
    <name type="scientific">Bacteroides xylanisolvens</name>
    <dbReference type="NCBI Taxonomy" id="371601"/>
    <lineage>
        <taxon>Bacteria</taxon>
        <taxon>Pseudomonadati</taxon>
        <taxon>Bacteroidota</taxon>
        <taxon>Bacteroidia</taxon>
        <taxon>Bacteroidales</taxon>
        <taxon>Bacteroidaceae</taxon>
        <taxon>Bacteroides</taxon>
    </lineage>
</organism>
<feature type="transmembrane region" description="Helical" evidence="1">
    <location>
        <begin position="61"/>
        <end position="80"/>
    </location>
</feature>
<comment type="caution">
    <text evidence="2">The sequence shown here is derived from an EMBL/GenBank/DDBJ whole genome shotgun (WGS) entry which is preliminary data.</text>
</comment>
<sequence>MKELLLRNLLILYLGVSLRFLFYKIIKRRDVDFQRLLHGIKCPKNKNDEIFNYKNDFTNRLYAIIFIISIVIIIGLIQKYKN</sequence>
<dbReference type="Proteomes" id="UP000284495">
    <property type="component" value="Unassembled WGS sequence"/>
</dbReference>
<reference evidence="2 3" key="1">
    <citation type="submission" date="2018-08" db="EMBL/GenBank/DDBJ databases">
        <title>A genome reference for cultivated species of the human gut microbiota.</title>
        <authorList>
            <person name="Zou Y."/>
            <person name="Xue W."/>
            <person name="Luo G."/>
        </authorList>
    </citation>
    <scope>NUCLEOTIDE SEQUENCE [LARGE SCALE GENOMIC DNA]</scope>
    <source>
        <strain evidence="2 3">AF38-2</strain>
    </source>
</reference>
<keyword evidence="1" id="KW-0472">Membrane</keyword>
<proteinExistence type="predicted"/>
<evidence type="ECO:0000313" key="3">
    <source>
        <dbReference type="Proteomes" id="UP000284495"/>
    </source>
</evidence>
<evidence type="ECO:0000256" key="1">
    <source>
        <dbReference type="SAM" id="Phobius"/>
    </source>
</evidence>